<protein>
    <submittedName>
        <fullName evidence="2">Uncharacterized protein</fullName>
    </submittedName>
</protein>
<proteinExistence type="predicted"/>
<accession>A0A2N5UVT4</accession>
<reference evidence="2 3" key="1">
    <citation type="submission" date="2017-11" db="EMBL/GenBank/DDBJ databases">
        <title>De novo assembly and phasing of dikaryotic genomes from two isolates of Puccinia coronata f. sp. avenae, the causal agent of oat crown rust.</title>
        <authorList>
            <person name="Miller M.E."/>
            <person name="Zhang Y."/>
            <person name="Omidvar V."/>
            <person name="Sperschneider J."/>
            <person name="Schwessinger B."/>
            <person name="Raley C."/>
            <person name="Palmer J.M."/>
            <person name="Garnica D."/>
            <person name="Upadhyaya N."/>
            <person name="Rathjen J."/>
            <person name="Taylor J.M."/>
            <person name="Park R.F."/>
            <person name="Dodds P.N."/>
            <person name="Hirsch C.D."/>
            <person name="Kianian S.F."/>
            <person name="Figueroa M."/>
        </authorList>
    </citation>
    <scope>NUCLEOTIDE SEQUENCE [LARGE SCALE GENOMIC DNA]</scope>
    <source>
        <strain evidence="2">12SD80</strain>
    </source>
</reference>
<feature type="region of interest" description="Disordered" evidence="1">
    <location>
        <begin position="1"/>
        <end position="36"/>
    </location>
</feature>
<organism evidence="2 3">
    <name type="scientific">Puccinia coronata f. sp. avenae</name>
    <dbReference type="NCBI Taxonomy" id="200324"/>
    <lineage>
        <taxon>Eukaryota</taxon>
        <taxon>Fungi</taxon>
        <taxon>Dikarya</taxon>
        <taxon>Basidiomycota</taxon>
        <taxon>Pucciniomycotina</taxon>
        <taxon>Pucciniomycetes</taxon>
        <taxon>Pucciniales</taxon>
        <taxon>Pucciniaceae</taxon>
        <taxon>Puccinia</taxon>
    </lineage>
</organism>
<comment type="caution">
    <text evidence="2">The sequence shown here is derived from an EMBL/GenBank/DDBJ whole genome shotgun (WGS) entry which is preliminary data.</text>
</comment>
<gene>
    <name evidence="2" type="ORF">PCASD_05552</name>
</gene>
<sequence length="121" mass="13669">MSEEENHQSDNSVSSSETPPTSSDGTLGESKSDTFEFEVCTPYEGKPPHTADPQITIHECYPYWDSQRKWINDTLSIGPTIPEPGRIARREMPSFIPTISWYEDSDALVVSIKRKSDPETF</sequence>
<feature type="compositionally biased region" description="Low complexity" evidence="1">
    <location>
        <begin position="12"/>
        <end position="23"/>
    </location>
</feature>
<evidence type="ECO:0000313" key="3">
    <source>
        <dbReference type="Proteomes" id="UP000235392"/>
    </source>
</evidence>
<evidence type="ECO:0000313" key="2">
    <source>
        <dbReference type="EMBL" id="PLW41868.1"/>
    </source>
</evidence>
<name>A0A2N5UVT4_9BASI</name>
<dbReference type="Proteomes" id="UP000235392">
    <property type="component" value="Unassembled WGS sequence"/>
</dbReference>
<dbReference type="EMBL" id="PGCI01000085">
    <property type="protein sequence ID" value="PLW41868.1"/>
    <property type="molecule type" value="Genomic_DNA"/>
</dbReference>
<dbReference type="AlphaFoldDB" id="A0A2N5UVT4"/>
<evidence type="ECO:0000256" key="1">
    <source>
        <dbReference type="SAM" id="MobiDB-lite"/>
    </source>
</evidence>